<keyword evidence="1" id="KW-0812">Transmembrane</keyword>
<reference evidence="2 3" key="1">
    <citation type="submission" date="2018-02" db="EMBL/GenBank/DDBJ databases">
        <title>Comparative genomes isolates from brazilian mangrove.</title>
        <authorList>
            <person name="Araujo J.E."/>
            <person name="Taketani R.G."/>
            <person name="Silva M.C.P."/>
            <person name="Loureco M.V."/>
            <person name="Andreote F.D."/>
        </authorList>
    </citation>
    <scope>NUCLEOTIDE SEQUENCE [LARGE SCALE GENOMIC DNA]</scope>
    <source>
        <strain evidence="2 3">Hex-1 MGV</strain>
    </source>
</reference>
<proteinExistence type="predicted"/>
<keyword evidence="1" id="KW-1133">Transmembrane helix</keyword>
<evidence type="ECO:0000313" key="3">
    <source>
        <dbReference type="Proteomes" id="UP000238322"/>
    </source>
</evidence>
<sequence>MSRRWTLILFIGLLIGTYIGSYALLSRTGIQKAAQHSSEFYFFVEPTTSEWTQVHYRLIEFYEPLIQLEQLMGVEHSPAACAELKLS</sequence>
<evidence type="ECO:0000256" key="1">
    <source>
        <dbReference type="SAM" id="Phobius"/>
    </source>
</evidence>
<comment type="caution">
    <text evidence="2">The sequence shown here is derived from an EMBL/GenBank/DDBJ whole genome shotgun (WGS) entry which is preliminary data.</text>
</comment>
<accession>A0A2S8FKH8</accession>
<feature type="transmembrane region" description="Helical" evidence="1">
    <location>
        <begin position="6"/>
        <end position="25"/>
    </location>
</feature>
<dbReference type="EMBL" id="PUHY01000012">
    <property type="protein sequence ID" value="PQO32434.1"/>
    <property type="molecule type" value="Genomic_DNA"/>
</dbReference>
<protein>
    <submittedName>
        <fullName evidence="2">Uncharacterized protein</fullName>
    </submittedName>
</protein>
<gene>
    <name evidence="2" type="ORF">C5Y83_19640</name>
</gene>
<dbReference type="OrthoDB" id="290298at2"/>
<dbReference type="RefSeq" id="WP_105331446.1">
    <property type="nucleotide sequence ID" value="NZ_PUHY01000012.1"/>
</dbReference>
<evidence type="ECO:0000313" key="2">
    <source>
        <dbReference type="EMBL" id="PQO32434.1"/>
    </source>
</evidence>
<dbReference type="AlphaFoldDB" id="A0A2S8FKH8"/>
<organism evidence="2 3">
    <name type="scientific">Blastopirellula marina</name>
    <dbReference type="NCBI Taxonomy" id="124"/>
    <lineage>
        <taxon>Bacteria</taxon>
        <taxon>Pseudomonadati</taxon>
        <taxon>Planctomycetota</taxon>
        <taxon>Planctomycetia</taxon>
        <taxon>Pirellulales</taxon>
        <taxon>Pirellulaceae</taxon>
        <taxon>Blastopirellula</taxon>
    </lineage>
</organism>
<name>A0A2S8FKH8_9BACT</name>
<keyword evidence="1" id="KW-0472">Membrane</keyword>
<dbReference type="Proteomes" id="UP000238322">
    <property type="component" value="Unassembled WGS sequence"/>
</dbReference>